<feature type="region of interest" description="Disordered" evidence="1">
    <location>
        <begin position="387"/>
        <end position="523"/>
    </location>
</feature>
<dbReference type="Proteomes" id="UP000467252">
    <property type="component" value="Chromosome"/>
</dbReference>
<evidence type="ECO:0000256" key="1">
    <source>
        <dbReference type="SAM" id="MobiDB-lite"/>
    </source>
</evidence>
<gene>
    <name evidence="2" type="ORF">MPUL_41350</name>
</gene>
<feature type="compositionally biased region" description="Acidic residues" evidence="1">
    <location>
        <begin position="397"/>
        <end position="407"/>
    </location>
</feature>
<keyword evidence="3" id="KW-1185">Reference proteome</keyword>
<feature type="compositionally biased region" description="Low complexity" evidence="1">
    <location>
        <begin position="452"/>
        <end position="482"/>
    </location>
</feature>
<organism evidence="2 3">
    <name type="scientific">Mycolicibacterium pulveris</name>
    <name type="common">Mycobacterium pulveris</name>
    <dbReference type="NCBI Taxonomy" id="36813"/>
    <lineage>
        <taxon>Bacteria</taxon>
        <taxon>Bacillati</taxon>
        <taxon>Actinomycetota</taxon>
        <taxon>Actinomycetes</taxon>
        <taxon>Mycobacteriales</taxon>
        <taxon>Mycobacteriaceae</taxon>
        <taxon>Mycolicibacterium</taxon>
    </lineage>
</organism>
<sequence>MPAPEAVAAQLTDGRYTLTVDVPDGLRCGNVYYGPVIATRDVYSWDATSRSGTLESSFAVGCDGAPGGTYTYPFQLVRAVAAGFAQIRRPQIELFDARRRDLRRSATTLGVEMRGRVQSGLVAAVTAIGVVTPMAVVPAEPPAWTPRAEVHDVRLAAAAPPLGAIPLAFINNQFQYCSVICPHVVQGLVTIPIAVVMTPVTFLGALAATGAPLRALGAAAATVTGAANAAATPIIENDVFRVVPKAFNNLEVAVVELLNVAAAVSRPGEFLQELNSARANILAALNQPLPPPVPTETGARTLPQVLAVEAIRVFAAVAFQAGEILLLGVVQTADAAAQELALSGDPVAAIEAGVAQAAESLTVAGGIVRDAADTALTNISAALADPFPGAAPTGPDAEADNEADTEPDTASVIAETSRVTAVSDVSDESKPKTLAQLRDREDDFGLQDDSPSTAGQASSADSSTSASSASSAARSTRSATPSPVGSSAVRERSADAVPGAGETFMDSATPSAVKNAMNNDPPR</sequence>
<evidence type="ECO:0000313" key="3">
    <source>
        <dbReference type="Proteomes" id="UP000467252"/>
    </source>
</evidence>
<feature type="compositionally biased region" description="Basic and acidic residues" evidence="1">
    <location>
        <begin position="427"/>
        <end position="443"/>
    </location>
</feature>
<name>A0A7I7UNQ3_MYCPV</name>
<reference evidence="2 3" key="1">
    <citation type="journal article" date="2019" name="Emerg. Microbes Infect.">
        <title>Comprehensive subspecies identification of 175 nontuberculous mycobacteria species based on 7547 genomic profiles.</title>
        <authorList>
            <person name="Matsumoto Y."/>
            <person name="Kinjo T."/>
            <person name="Motooka D."/>
            <person name="Nabeya D."/>
            <person name="Jung N."/>
            <person name="Uechi K."/>
            <person name="Horii T."/>
            <person name="Iida T."/>
            <person name="Fujita J."/>
            <person name="Nakamura S."/>
        </authorList>
    </citation>
    <scope>NUCLEOTIDE SEQUENCE [LARGE SCALE GENOMIC DNA]</scope>
    <source>
        <strain evidence="2 3">JCM 6370</strain>
    </source>
</reference>
<accession>A0A7I7UNQ3</accession>
<proteinExistence type="predicted"/>
<feature type="compositionally biased region" description="Polar residues" evidence="1">
    <location>
        <begin position="506"/>
        <end position="523"/>
    </location>
</feature>
<protein>
    <submittedName>
        <fullName evidence="2">Uncharacterized protein</fullName>
    </submittedName>
</protein>
<dbReference type="AlphaFoldDB" id="A0A7I7UNQ3"/>
<evidence type="ECO:0000313" key="2">
    <source>
        <dbReference type="EMBL" id="BBY82977.1"/>
    </source>
</evidence>
<dbReference type="EMBL" id="AP022599">
    <property type="protein sequence ID" value="BBY82977.1"/>
    <property type="molecule type" value="Genomic_DNA"/>
</dbReference>